<protein>
    <submittedName>
        <fullName evidence="1">Uncharacterized protein</fullName>
    </submittedName>
</protein>
<name>A0ACD3YWZ1_FUSSC</name>
<accession>A0ACD3YWZ1</accession>
<keyword evidence="2" id="KW-1185">Reference proteome</keyword>
<dbReference type="Proteomes" id="UP000830768">
    <property type="component" value="Chromosome 4"/>
</dbReference>
<evidence type="ECO:0000313" key="1">
    <source>
        <dbReference type="EMBL" id="UPK93489.1"/>
    </source>
</evidence>
<sequence>MGGAILVTPGSPPPFSLSSSENWSLNMPRARRERNRKAQHDYRRRRQAEGQATLRRIQHLEKTIEDLSNVLIDLCDKILRTEEIARHPGLMAQLQNSTMQALDLARSTSSWSETVVAQVPPTRGDWGEGHDGKSNKDESPDKRPRREILGPDSSLTGEGLAGDLDERETSSSNLTVALVEQAWPHACGLPPDIDFFPLLLVRVTLSQAYRILSGETPVHAEKMEKTFGSMLRLCTRQQLVNGMRWILNPGRSNLYQAIGINWDYATAEQDNGQHMMHPGYSSGVTPEFITAFGVHNYLHGLGAKAVDPDTIELGIIGQRCPESAAKKSDSLPTAFPTTNERSLVAPTRLVVRLSTSRLATNLACVAKCWGKGPVYPRHELARAVEAAVILARDG</sequence>
<reference evidence="1" key="1">
    <citation type="submission" date="2021-11" db="EMBL/GenBank/DDBJ databases">
        <title>Fusarium solani-melongenae Genome sequencing and assembly.</title>
        <authorList>
            <person name="Xie S."/>
            <person name="Huang L."/>
            <person name="Zhang X."/>
        </authorList>
    </citation>
    <scope>NUCLEOTIDE SEQUENCE</scope>
    <source>
        <strain evidence="1">CRI 24-3</strain>
    </source>
</reference>
<gene>
    <name evidence="1" type="ORF">LCI18_004424</name>
</gene>
<evidence type="ECO:0000313" key="2">
    <source>
        <dbReference type="Proteomes" id="UP000830768"/>
    </source>
</evidence>
<proteinExistence type="predicted"/>
<dbReference type="EMBL" id="CP090033">
    <property type="protein sequence ID" value="UPK93489.1"/>
    <property type="molecule type" value="Genomic_DNA"/>
</dbReference>
<organism evidence="1 2">
    <name type="scientific">Fusarium solani subsp. cucurbitae</name>
    <name type="common">Neocosmosporum cucurbitae</name>
    <dbReference type="NCBI Taxonomy" id="2747967"/>
    <lineage>
        <taxon>Eukaryota</taxon>
        <taxon>Fungi</taxon>
        <taxon>Dikarya</taxon>
        <taxon>Ascomycota</taxon>
        <taxon>Pezizomycotina</taxon>
        <taxon>Sordariomycetes</taxon>
        <taxon>Hypocreomycetidae</taxon>
        <taxon>Hypocreales</taxon>
        <taxon>Nectriaceae</taxon>
        <taxon>Fusarium</taxon>
        <taxon>Fusarium solani species complex</taxon>
    </lineage>
</organism>